<dbReference type="RefSeq" id="WP_174139365.1">
    <property type="nucleotide sequence ID" value="NZ_JABUFE010000011.1"/>
</dbReference>
<dbReference type="Pfam" id="PF19581">
    <property type="entry name" value="Glyoxalase_7"/>
    <property type="match status" value="1"/>
</dbReference>
<keyword evidence="6" id="KW-1185">Reference proteome</keyword>
<evidence type="ECO:0000256" key="2">
    <source>
        <dbReference type="ARBA" id="ARBA00021572"/>
    </source>
</evidence>
<dbReference type="EMBL" id="JABUFE010000011">
    <property type="protein sequence ID" value="NSX56209.1"/>
    <property type="molecule type" value="Genomic_DNA"/>
</dbReference>
<feature type="domain" description="VOC" evidence="4">
    <location>
        <begin position="4"/>
        <end position="118"/>
    </location>
</feature>
<evidence type="ECO:0000256" key="1">
    <source>
        <dbReference type="ARBA" id="ARBA00011051"/>
    </source>
</evidence>
<keyword evidence="3" id="KW-0046">Antibiotic resistance</keyword>
<sequence>MQISPATPVFRSFDEAKARAFYIDYLGFRWDGDHRFYDGAPVYAFLSRGPLNLHLSEHHGDCTPGSTIMVNVSDVQAILNDLRSRNHPNMNPDLEELPWGVQITVTDPFGNRIRFLQSDTHTFKNT</sequence>
<accession>A0ABX2ITI7</accession>
<dbReference type="InterPro" id="IPR000335">
    <property type="entry name" value="Bleomycin-R"/>
</dbReference>
<gene>
    <name evidence="5" type="ORF">HRQ87_15550</name>
</gene>
<evidence type="ECO:0000313" key="6">
    <source>
        <dbReference type="Proteomes" id="UP000777935"/>
    </source>
</evidence>
<dbReference type="CDD" id="cd08349">
    <property type="entry name" value="BLMA_like"/>
    <property type="match status" value="1"/>
</dbReference>
<comment type="similarity">
    <text evidence="1">Belongs to the bleomycin resistance protein family.</text>
</comment>
<evidence type="ECO:0000313" key="5">
    <source>
        <dbReference type="EMBL" id="NSX56209.1"/>
    </source>
</evidence>
<name>A0ABX2ITI7_9RHOB</name>
<evidence type="ECO:0000256" key="3">
    <source>
        <dbReference type="ARBA" id="ARBA00023251"/>
    </source>
</evidence>
<dbReference type="PROSITE" id="PS51819">
    <property type="entry name" value="VOC"/>
    <property type="match status" value="1"/>
</dbReference>
<dbReference type="InterPro" id="IPR029068">
    <property type="entry name" value="Glyas_Bleomycin-R_OHBP_Dase"/>
</dbReference>
<evidence type="ECO:0000259" key="4">
    <source>
        <dbReference type="PROSITE" id="PS51819"/>
    </source>
</evidence>
<dbReference type="Gene3D" id="3.10.180.10">
    <property type="entry name" value="2,3-Dihydroxybiphenyl 1,2-Dioxygenase, domain 1"/>
    <property type="match status" value="1"/>
</dbReference>
<dbReference type="Proteomes" id="UP000777935">
    <property type="component" value="Unassembled WGS sequence"/>
</dbReference>
<comment type="caution">
    <text evidence="5">The sequence shown here is derived from an EMBL/GenBank/DDBJ whole genome shotgun (WGS) entry which is preliminary data.</text>
</comment>
<protein>
    <recommendedName>
        <fullName evidence="2">Bleomycin resistance protein</fullName>
    </recommendedName>
</protein>
<dbReference type="InterPro" id="IPR037523">
    <property type="entry name" value="VOC_core"/>
</dbReference>
<organism evidence="5 6">
    <name type="scientific">Parasulfitobacter algicola</name>
    <dbReference type="NCBI Taxonomy" id="2614809"/>
    <lineage>
        <taxon>Bacteria</taxon>
        <taxon>Pseudomonadati</taxon>
        <taxon>Pseudomonadota</taxon>
        <taxon>Alphaproteobacteria</taxon>
        <taxon>Rhodobacterales</taxon>
        <taxon>Roseobacteraceae</taxon>
        <taxon>Parasulfitobacter</taxon>
    </lineage>
</organism>
<dbReference type="SUPFAM" id="SSF54593">
    <property type="entry name" value="Glyoxalase/Bleomycin resistance protein/Dihydroxybiphenyl dioxygenase"/>
    <property type="match status" value="1"/>
</dbReference>
<reference evidence="5 6" key="1">
    <citation type="submission" date="2020-06" db="EMBL/GenBank/DDBJ databases">
        <title>Sulfitobacter algicola sp. nov., isolated from green algae.</title>
        <authorList>
            <person name="Wang C."/>
        </authorList>
    </citation>
    <scope>NUCLEOTIDE SEQUENCE [LARGE SCALE GENOMIC DNA]</scope>
    <source>
        <strain evidence="5 6">1151</strain>
    </source>
</reference>
<proteinExistence type="inferred from homology"/>